<dbReference type="PANTHER" id="PTHR13486:SF2">
    <property type="entry name" value="SPLICING FACTOR C9ORF78"/>
    <property type="match status" value="1"/>
</dbReference>
<dbReference type="Pfam" id="PF07052">
    <property type="entry name" value="Hep_59"/>
    <property type="match status" value="1"/>
</dbReference>
<evidence type="ECO:0000256" key="1">
    <source>
        <dbReference type="ARBA" id="ARBA00004123"/>
    </source>
</evidence>
<evidence type="ECO:0000256" key="3">
    <source>
        <dbReference type="ARBA" id="ARBA00023242"/>
    </source>
</evidence>
<comment type="subcellular location">
    <subcellularLocation>
        <location evidence="1">Nucleus</location>
    </subcellularLocation>
</comment>
<protein>
    <submittedName>
        <fullName evidence="5">EOG090X0F7F</fullName>
    </submittedName>
</protein>
<dbReference type="GO" id="GO:0005681">
    <property type="term" value="C:spliceosomal complex"/>
    <property type="evidence" value="ECO:0007669"/>
    <property type="project" value="TreeGrafter"/>
</dbReference>
<accession>A0A4Y7NPI2</accession>
<evidence type="ECO:0000256" key="2">
    <source>
        <dbReference type="ARBA" id="ARBA00007643"/>
    </source>
</evidence>
<comment type="similarity">
    <text evidence="2">Belongs to the TLS1 family.</text>
</comment>
<keyword evidence="3" id="KW-0539">Nucleus</keyword>
<sequence>MSESDDTAKSGDNQTFKFKKPSRKPLRQRLEISEEDAADDNEEQDILSKLEETKELQKLRERPHGISAIALAVGKRITIEEEVTVSDPFKVMTGGMADMKAVKSGKPTNSADDAYETGIGTQFSVETNTRDEDAEMMKYIEEQLAHRKGLLKEEEDKSNKYLTPEEIAFSSVPEYLRMKSSVQSEEMLSNQMLSGIPEVDLGIEAKIKNIEATEDAKQKLLQERLRKKDGPSMFVPTNMAVNFVQHNRFNIEESGPPRKKRADAAAVKPAVSIPVELPKRVENQGGGKKEHDKASDDFYFEKFRRQFRR</sequence>
<reference evidence="5" key="1">
    <citation type="submission" date="2018-08" db="EMBL/GenBank/DDBJ databases">
        <authorList>
            <person name="Cornetti L."/>
        </authorList>
    </citation>
    <scope>NUCLEOTIDE SEQUENCE</scope>
    <source>
        <strain evidence="5">OM-SAIQ-clone2</strain>
    </source>
</reference>
<gene>
    <name evidence="5" type="primary">EOG090X0F7F</name>
</gene>
<feature type="region of interest" description="Disordered" evidence="4">
    <location>
        <begin position="276"/>
        <end position="297"/>
    </location>
</feature>
<name>A0A4Y7NPI2_9CRUS</name>
<feature type="region of interest" description="Disordered" evidence="4">
    <location>
        <begin position="1"/>
        <end position="43"/>
    </location>
</feature>
<organism evidence="5">
    <name type="scientific">Simocephalus serrulatus</name>
    <dbReference type="NCBI Taxonomy" id="117539"/>
    <lineage>
        <taxon>Eukaryota</taxon>
        <taxon>Metazoa</taxon>
        <taxon>Ecdysozoa</taxon>
        <taxon>Arthropoda</taxon>
        <taxon>Crustacea</taxon>
        <taxon>Branchiopoda</taxon>
        <taxon>Diplostraca</taxon>
        <taxon>Cladocera</taxon>
        <taxon>Anomopoda</taxon>
        <taxon>Daphniidae</taxon>
        <taxon>Simocephalus</taxon>
    </lineage>
</organism>
<evidence type="ECO:0000256" key="4">
    <source>
        <dbReference type="SAM" id="MobiDB-lite"/>
    </source>
</evidence>
<feature type="compositionally biased region" description="Acidic residues" evidence="4">
    <location>
        <begin position="33"/>
        <end position="43"/>
    </location>
</feature>
<proteinExistence type="evidence at transcript level"/>
<dbReference type="AlphaFoldDB" id="A0A4Y7NPI2"/>
<feature type="compositionally biased region" description="Basic and acidic residues" evidence="4">
    <location>
        <begin position="277"/>
        <end position="297"/>
    </location>
</feature>
<evidence type="ECO:0000313" key="5">
    <source>
        <dbReference type="EMBL" id="SVE94546.1"/>
    </source>
</evidence>
<dbReference type="PANTHER" id="PTHR13486">
    <property type="entry name" value="TELOMERE LENGTH AND SILENCING PROTEIN 1 TLS1 FAMILY MEMBER"/>
    <property type="match status" value="1"/>
</dbReference>
<dbReference type="EMBL" id="LR024927">
    <property type="protein sequence ID" value="SVE94546.1"/>
    <property type="molecule type" value="mRNA"/>
</dbReference>
<feature type="compositionally biased region" description="Basic residues" evidence="4">
    <location>
        <begin position="17"/>
        <end position="27"/>
    </location>
</feature>
<dbReference type="GO" id="GO:0000398">
    <property type="term" value="P:mRNA splicing, via spliceosome"/>
    <property type="evidence" value="ECO:0007669"/>
    <property type="project" value="TreeGrafter"/>
</dbReference>
<dbReference type="InterPro" id="IPR010756">
    <property type="entry name" value="Tls1-like"/>
</dbReference>